<accession>A0A511V0I4</accession>
<sequence length="42" mass="4345">MKNAKKSGATKEEVGEAVFVASALNAGSAFTKSPTALKNFDK</sequence>
<comment type="caution">
    <text evidence="1">The sequence shown here is derived from an EMBL/GenBank/DDBJ whole genome shotgun (WGS) entry which is preliminary data.</text>
</comment>
<keyword evidence="2" id="KW-1185">Reference proteome</keyword>
<gene>
    <name evidence="1" type="ORF">CQU01_17590</name>
</gene>
<dbReference type="EMBL" id="BJXW01000017">
    <property type="protein sequence ID" value="GEN31521.1"/>
    <property type="molecule type" value="Genomic_DNA"/>
</dbReference>
<reference evidence="1 2" key="1">
    <citation type="submission" date="2019-07" db="EMBL/GenBank/DDBJ databases">
        <title>Whole genome shotgun sequence of Cerasibacillus quisquiliarum NBRC 102429.</title>
        <authorList>
            <person name="Hosoyama A."/>
            <person name="Uohara A."/>
            <person name="Ohji S."/>
            <person name="Ichikawa N."/>
        </authorList>
    </citation>
    <scope>NUCLEOTIDE SEQUENCE [LARGE SCALE GENOMIC DNA]</scope>
    <source>
        <strain evidence="1 2">NBRC 102429</strain>
    </source>
</reference>
<evidence type="ECO:0000313" key="2">
    <source>
        <dbReference type="Proteomes" id="UP000321491"/>
    </source>
</evidence>
<organism evidence="1 2">
    <name type="scientific">Cerasibacillus quisquiliarum</name>
    <dbReference type="NCBI Taxonomy" id="227865"/>
    <lineage>
        <taxon>Bacteria</taxon>
        <taxon>Bacillati</taxon>
        <taxon>Bacillota</taxon>
        <taxon>Bacilli</taxon>
        <taxon>Bacillales</taxon>
        <taxon>Bacillaceae</taxon>
        <taxon>Cerasibacillus</taxon>
    </lineage>
</organism>
<evidence type="ECO:0000313" key="1">
    <source>
        <dbReference type="EMBL" id="GEN31521.1"/>
    </source>
</evidence>
<dbReference type="Gene3D" id="1.20.1290.10">
    <property type="entry name" value="AhpD-like"/>
    <property type="match status" value="1"/>
</dbReference>
<dbReference type="Proteomes" id="UP000321491">
    <property type="component" value="Unassembled WGS sequence"/>
</dbReference>
<proteinExistence type="predicted"/>
<protein>
    <recommendedName>
        <fullName evidence="3">Carboxymuconolactone decarboxylase-like domain-containing protein</fullName>
    </recommendedName>
</protein>
<dbReference type="AlphaFoldDB" id="A0A511V0I4"/>
<dbReference type="InterPro" id="IPR029032">
    <property type="entry name" value="AhpD-like"/>
</dbReference>
<evidence type="ECO:0008006" key="3">
    <source>
        <dbReference type="Google" id="ProtNLM"/>
    </source>
</evidence>
<dbReference type="SUPFAM" id="SSF69118">
    <property type="entry name" value="AhpD-like"/>
    <property type="match status" value="1"/>
</dbReference>
<name>A0A511V0I4_9BACI</name>